<gene>
    <name evidence="1" type="ORF">CLOSTHATH_00279</name>
</gene>
<proteinExistence type="predicted"/>
<dbReference type="HOGENOM" id="CLU_3080654_0_0_9"/>
<comment type="caution">
    <text evidence="1">The sequence shown here is derived from an EMBL/GenBank/DDBJ whole genome shotgun (WGS) entry which is preliminary data.</text>
</comment>
<dbReference type="AlphaFoldDB" id="D3A9K8"/>
<sequence>MKVVDILKKAEYNPKYGTDSKVVFFKTSQVHKTQILESGQIKGQNFVNERGL</sequence>
<protein>
    <submittedName>
        <fullName evidence="1">Uncharacterized protein</fullName>
    </submittedName>
</protein>
<name>D3A9K8_9FIRM</name>
<evidence type="ECO:0000313" key="2">
    <source>
        <dbReference type="Proteomes" id="UP000004968"/>
    </source>
</evidence>
<dbReference type="EMBL" id="ACIO01000019">
    <property type="protein sequence ID" value="EFD01483.1"/>
    <property type="molecule type" value="Genomic_DNA"/>
</dbReference>
<accession>D3A9K8</accession>
<evidence type="ECO:0000313" key="1">
    <source>
        <dbReference type="EMBL" id="EFD01483.1"/>
    </source>
</evidence>
<dbReference type="Proteomes" id="UP000004968">
    <property type="component" value="Unassembled WGS sequence"/>
</dbReference>
<reference evidence="1 2" key="1">
    <citation type="submission" date="2010-01" db="EMBL/GenBank/DDBJ databases">
        <authorList>
            <person name="Weinstock G."/>
            <person name="Sodergren E."/>
            <person name="Clifton S."/>
            <person name="Fulton L."/>
            <person name="Fulton B."/>
            <person name="Courtney L."/>
            <person name="Fronick C."/>
            <person name="Harrison M."/>
            <person name="Strong C."/>
            <person name="Farmer C."/>
            <person name="Delahaunty K."/>
            <person name="Markovic C."/>
            <person name="Hall O."/>
            <person name="Minx P."/>
            <person name="Tomlinson C."/>
            <person name="Mitreva M."/>
            <person name="Nelson J."/>
            <person name="Hou S."/>
            <person name="Wollam A."/>
            <person name="Pepin K.H."/>
            <person name="Johnson M."/>
            <person name="Bhonagiri V."/>
            <person name="Nash W.E."/>
            <person name="Warren W."/>
            <person name="Chinwalla A."/>
            <person name="Mardis E.R."/>
            <person name="Wilson R.K."/>
        </authorList>
    </citation>
    <scope>NUCLEOTIDE SEQUENCE [LARGE SCALE GENOMIC DNA]</scope>
    <source>
        <strain evidence="1 2">DSM 13479</strain>
    </source>
</reference>
<organism evidence="1 2">
    <name type="scientific">Hungatella hathewayi DSM 13479</name>
    <dbReference type="NCBI Taxonomy" id="566550"/>
    <lineage>
        <taxon>Bacteria</taxon>
        <taxon>Bacillati</taxon>
        <taxon>Bacillota</taxon>
        <taxon>Clostridia</taxon>
        <taxon>Lachnospirales</taxon>
        <taxon>Lachnospiraceae</taxon>
        <taxon>Hungatella</taxon>
    </lineage>
</organism>